<dbReference type="Gene3D" id="3.40.630.30">
    <property type="match status" value="1"/>
</dbReference>
<evidence type="ECO:0000313" key="2">
    <source>
        <dbReference type="EMBL" id="KZT26768.1"/>
    </source>
</evidence>
<evidence type="ECO:0000259" key="1">
    <source>
        <dbReference type="PROSITE" id="PS51186"/>
    </source>
</evidence>
<dbReference type="SUPFAM" id="SSF55729">
    <property type="entry name" value="Acyl-CoA N-acyltransferases (Nat)"/>
    <property type="match status" value="1"/>
</dbReference>
<dbReference type="PANTHER" id="PTHR20958">
    <property type="entry name" value="GLYCINE N-ACYLTRANSFERASE-LIKE PROTEIN"/>
    <property type="match status" value="1"/>
</dbReference>
<feature type="domain" description="N-acetyltransferase" evidence="1">
    <location>
        <begin position="190"/>
        <end position="329"/>
    </location>
</feature>
<accession>A0A165TJN3</accession>
<dbReference type="AlphaFoldDB" id="A0A165TJN3"/>
<dbReference type="InterPro" id="IPR000182">
    <property type="entry name" value="GNAT_dom"/>
</dbReference>
<name>A0A165TJN3_9AGAM</name>
<protein>
    <recommendedName>
        <fullName evidence="1">N-acetyltransferase domain-containing protein</fullName>
    </recommendedName>
</protein>
<dbReference type="STRING" id="1314782.A0A165TJN3"/>
<sequence>MESTLFKVDLTQPESALKLVHLLQPCIPQCLPVLGTLLHSSPSHGESPTSYGSISNLYAWASFDLDATGTPSLFSVVVISTLDNNQARYFCSAENNQEEPSQQEKAHVLDFIRAFLNIVNKLGLSSSIKMIPANEQVTAKGGIMVGSMHQKWVDTLSPLAGRIGPCTKFLRPPSVPGSAPITIGGLEGNFTISPLTALDIQTLVSTSAIPHSKEYFLSRCDTSICIGTIGAEGSPSQPVAWALQHTDGSIGTLYVQPELRGKGLARTVVESLVRRLDQAEMPEERGGAFRWNWVDTVENNVNAERFFGSLQGWNKGWMCYWMFLAFPSA</sequence>
<dbReference type="PROSITE" id="PS51186">
    <property type="entry name" value="GNAT"/>
    <property type="match status" value="1"/>
</dbReference>
<dbReference type="EMBL" id="KV425565">
    <property type="protein sequence ID" value="KZT26768.1"/>
    <property type="molecule type" value="Genomic_DNA"/>
</dbReference>
<dbReference type="OrthoDB" id="61870at2759"/>
<dbReference type="Proteomes" id="UP000076761">
    <property type="component" value="Unassembled WGS sequence"/>
</dbReference>
<dbReference type="InterPro" id="IPR053225">
    <property type="entry name" value="Acyl-CoA_N-acyltransferase"/>
</dbReference>
<dbReference type="PANTHER" id="PTHR20958:SF6">
    <property type="entry name" value="GLYCINE N-ACYLTRANSFERASE-LIKE PROTEIN"/>
    <property type="match status" value="1"/>
</dbReference>
<proteinExistence type="predicted"/>
<keyword evidence="3" id="KW-1185">Reference proteome</keyword>
<dbReference type="InterPro" id="IPR013653">
    <property type="entry name" value="GCN5-like_dom"/>
</dbReference>
<gene>
    <name evidence="2" type="ORF">NEOLEDRAFT_207535</name>
</gene>
<reference evidence="2 3" key="1">
    <citation type="journal article" date="2016" name="Mol. Biol. Evol.">
        <title>Comparative Genomics of Early-Diverging Mushroom-Forming Fungi Provides Insights into the Origins of Lignocellulose Decay Capabilities.</title>
        <authorList>
            <person name="Nagy L.G."/>
            <person name="Riley R."/>
            <person name="Tritt A."/>
            <person name="Adam C."/>
            <person name="Daum C."/>
            <person name="Floudas D."/>
            <person name="Sun H."/>
            <person name="Yadav J.S."/>
            <person name="Pangilinan J."/>
            <person name="Larsson K.H."/>
            <person name="Matsuura K."/>
            <person name="Barry K."/>
            <person name="Labutti K."/>
            <person name="Kuo R."/>
            <person name="Ohm R.A."/>
            <person name="Bhattacharya S.S."/>
            <person name="Shirouzu T."/>
            <person name="Yoshinaga Y."/>
            <person name="Martin F.M."/>
            <person name="Grigoriev I.V."/>
            <person name="Hibbett D.S."/>
        </authorList>
    </citation>
    <scope>NUCLEOTIDE SEQUENCE [LARGE SCALE GENOMIC DNA]</scope>
    <source>
        <strain evidence="2 3">HHB14362 ss-1</strain>
    </source>
</reference>
<dbReference type="GO" id="GO:0016747">
    <property type="term" value="F:acyltransferase activity, transferring groups other than amino-acyl groups"/>
    <property type="evidence" value="ECO:0007669"/>
    <property type="project" value="InterPro"/>
</dbReference>
<dbReference type="InterPro" id="IPR016181">
    <property type="entry name" value="Acyl_CoA_acyltransferase"/>
</dbReference>
<dbReference type="InParanoid" id="A0A165TJN3"/>
<evidence type="ECO:0000313" key="3">
    <source>
        <dbReference type="Proteomes" id="UP000076761"/>
    </source>
</evidence>
<dbReference type="Pfam" id="PF08445">
    <property type="entry name" value="FR47"/>
    <property type="match status" value="1"/>
</dbReference>
<organism evidence="2 3">
    <name type="scientific">Neolentinus lepideus HHB14362 ss-1</name>
    <dbReference type="NCBI Taxonomy" id="1314782"/>
    <lineage>
        <taxon>Eukaryota</taxon>
        <taxon>Fungi</taxon>
        <taxon>Dikarya</taxon>
        <taxon>Basidiomycota</taxon>
        <taxon>Agaricomycotina</taxon>
        <taxon>Agaricomycetes</taxon>
        <taxon>Gloeophyllales</taxon>
        <taxon>Gloeophyllaceae</taxon>
        <taxon>Neolentinus</taxon>
    </lineage>
</organism>